<reference evidence="3" key="1">
    <citation type="submission" date="2020-07" db="EMBL/GenBank/DDBJ databases">
        <title>Multicomponent nature underlies the extraordinary mechanical properties of spider dragline silk.</title>
        <authorList>
            <person name="Kono N."/>
            <person name="Nakamura H."/>
            <person name="Mori M."/>
            <person name="Yoshida Y."/>
            <person name="Ohtoshi R."/>
            <person name="Malay A.D."/>
            <person name="Moran D.A.P."/>
            <person name="Tomita M."/>
            <person name="Numata K."/>
            <person name="Arakawa K."/>
        </authorList>
    </citation>
    <scope>NUCLEOTIDE SEQUENCE</scope>
</reference>
<dbReference type="GO" id="GO:0000226">
    <property type="term" value="P:microtubule cytoskeleton organization"/>
    <property type="evidence" value="ECO:0007669"/>
    <property type="project" value="UniProtKB-ARBA"/>
</dbReference>
<dbReference type="InterPro" id="IPR011989">
    <property type="entry name" value="ARM-like"/>
</dbReference>
<dbReference type="Proteomes" id="UP000887116">
    <property type="component" value="Unassembled WGS sequence"/>
</dbReference>
<feature type="domain" description="TOG" evidence="2">
    <location>
        <begin position="361"/>
        <end position="620"/>
    </location>
</feature>
<dbReference type="PANTHER" id="PTHR13371">
    <property type="entry name" value="GLYCINE-, GLUTAMATE-, THIENYLCYCLOHEXYLPIPERIDINE-BINDING PROTEIN"/>
    <property type="match status" value="1"/>
</dbReference>
<dbReference type="InterPro" id="IPR016024">
    <property type="entry name" value="ARM-type_fold"/>
</dbReference>
<dbReference type="InterPro" id="IPR034085">
    <property type="entry name" value="TOG"/>
</dbReference>
<comment type="caution">
    <text evidence="3">The sequence shown here is derived from an EMBL/GenBank/DDBJ whole genome shotgun (WGS) entry which is preliminary data.</text>
</comment>
<accession>A0A8X6HRR2</accession>
<dbReference type="Gene3D" id="1.25.10.10">
    <property type="entry name" value="Leucine-rich Repeat Variant"/>
    <property type="match status" value="1"/>
</dbReference>
<dbReference type="SMART" id="SM01349">
    <property type="entry name" value="TOG"/>
    <property type="match status" value="1"/>
</dbReference>
<dbReference type="AlphaFoldDB" id="A0A8X6HRR2"/>
<name>A0A8X6HRR2_TRICU</name>
<evidence type="ECO:0000313" key="3">
    <source>
        <dbReference type="EMBL" id="GFR08329.1"/>
    </source>
</evidence>
<evidence type="ECO:0000259" key="2">
    <source>
        <dbReference type="SMART" id="SM01349"/>
    </source>
</evidence>
<dbReference type="Pfam" id="PF21040">
    <property type="entry name" value="CEP104-like_TOG"/>
    <property type="match status" value="1"/>
</dbReference>
<dbReference type="PANTHER" id="PTHR13371:SF0">
    <property type="entry name" value="CENTROSOMAL PROTEIN OF 104 KDA"/>
    <property type="match status" value="1"/>
</dbReference>
<feature type="region of interest" description="Disordered" evidence="1">
    <location>
        <begin position="778"/>
        <end position="798"/>
    </location>
</feature>
<feature type="compositionally biased region" description="Basic residues" evidence="1">
    <location>
        <begin position="779"/>
        <end position="798"/>
    </location>
</feature>
<dbReference type="Pfam" id="PF21038">
    <property type="entry name" value="CEP104_N"/>
    <property type="match status" value="1"/>
</dbReference>
<dbReference type="Pfam" id="PF21039">
    <property type="entry name" value="CEP104_ZnF"/>
    <property type="match status" value="1"/>
</dbReference>
<protein>
    <submittedName>
        <fullName evidence="3">Centrosomal protein of 104 kDa</fullName>
    </submittedName>
</protein>
<organism evidence="3 4">
    <name type="scientific">Trichonephila clavata</name>
    <name type="common">Joro spider</name>
    <name type="synonym">Nephila clavata</name>
    <dbReference type="NCBI Taxonomy" id="2740835"/>
    <lineage>
        <taxon>Eukaryota</taxon>
        <taxon>Metazoa</taxon>
        <taxon>Ecdysozoa</taxon>
        <taxon>Arthropoda</taxon>
        <taxon>Chelicerata</taxon>
        <taxon>Arachnida</taxon>
        <taxon>Araneae</taxon>
        <taxon>Araneomorphae</taxon>
        <taxon>Entelegynae</taxon>
        <taxon>Araneoidea</taxon>
        <taxon>Nephilidae</taxon>
        <taxon>Trichonephila</taxon>
    </lineage>
</organism>
<dbReference type="OrthoDB" id="6537849at2759"/>
<sequence length="798" mass="91061">MIKRIDFSVIKVTGEDDNYPAAELNNQRPVAKGWMSSKFCSYPQVVIMRLETRARLCKFQVLSHPFSITSKMELHVGDVKKALPEVLQNVSWEKQGEICFSENYLTNYKARELRSARLDIIAKFIKLVMHQNHVNKLNLCNQVGIVAVNLLGEPIMDGGSIKTKYLTDDLGFNNRVKNVTMLDELPFNMYVDVEVAQLIRALDRKKQRAISDDRFVYAKKLKYAQNQLMKVGEKLGKLDIEKELAVEDEDYDRAHLKKEEIEKLRLDTYKRLNITALMEMEGKVIKENDMEDYLGLNLENNQGSKGQHSSKPPNEMLVPMIGNFVGHDDSVVPALTKGVKTQPSVFPGSDTETGNDLVLGKLTEKERREASLPIEVFGLPLVEKMYSKSFDQREEAMKELQSFLEKYQKKGRSHSPNDVIKAASFLIQKALCDKVFSIYTAALSILAMCFKSYIPANQVSKIESSALVEKSMPEIMNKLGDTAPRLKNVSLQYLTNEFPYSELENLQIIPLYVLSPLQNVLNVRLAQGRCELLEKMIKKYPPSSHSILSLSKVMPFLVDALQHPASSVRGSAERIILYLYEKDGTKVRKYIPFDSVASKRNIMHRRLLQEFDKIDKQKLGSKGKPNLDTKEKALKQNFTPPVTQIATEDLSVMKTCIFCEEKNDKFSPEGLDDHYDKECPMLIRCSNCKQIVEIASLTEHLLEECESKSQYQQCPLCLEAIPSLNFDNHIKIRMCTNELNVAKSSSEANHCPLCHKNIEPEEQGWRNHLMSDNGCAFNPRRKDKKNSKKRILKKKGKK</sequence>
<keyword evidence="4" id="KW-1185">Reference proteome</keyword>
<dbReference type="EMBL" id="BMAO01016410">
    <property type="protein sequence ID" value="GFR08329.1"/>
    <property type="molecule type" value="Genomic_DNA"/>
</dbReference>
<dbReference type="InterPro" id="IPR052607">
    <property type="entry name" value="CEP104-like"/>
</dbReference>
<gene>
    <name evidence="3" type="primary">CEP104</name>
    <name evidence="3" type="ORF">TNCT_649952</name>
</gene>
<proteinExistence type="predicted"/>
<dbReference type="GO" id="GO:0005929">
    <property type="term" value="C:cilium"/>
    <property type="evidence" value="ECO:0007669"/>
    <property type="project" value="TreeGrafter"/>
</dbReference>
<dbReference type="InterPro" id="IPR048739">
    <property type="entry name" value="CEP104_N"/>
</dbReference>
<evidence type="ECO:0000256" key="1">
    <source>
        <dbReference type="SAM" id="MobiDB-lite"/>
    </source>
</evidence>
<evidence type="ECO:0000313" key="4">
    <source>
        <dbReference type="Proteomes" id="UP000887116"/>
    </source>
</evidence>
<dbReference type="SUPFAM" id="SSF48371">
    <property type="entry name" value="ARM repeat"/>
    <property type="match status" value="1"/>
</dbReference>
<dbReference type="InterPro" id="IPR048738">
    <property type="entry name" value="CEP104_Znf"/>
</dbReference>